<keyword evidence="1" id="KW-0285">Flavoprotein</keyword>
<proteinExistence type="predicted"/>
<dbReference type="OrthoDB" id="9814695at2"/>
<dbReference type="EMBL" id="WMBA01000016">
    <property type="protein sequence ID" value="MTD54956.1"/>
    <property type="molecule type" value="Genomic_DNA"/>
</dbReference>
<dbReference type="Proteomes" id="UP000440096">
    <property type="component" value="Unassembled WGS sequence"/>
</dbReference>
<evidence type="ECO:0000256" key="3">
    <source>
        <dbReference type="ARBA" id="ARBA00023002"/>
    </source>
</evidence>
<evidence type="ECO:0000313" key="6">
    <source>
        <dbReference type="EMBL" id="MTD54956.1"/>
    </source>
</evidence>
<dbReference type="InterPro" id="IPR011251">
    <property type="entry name" value="Luciferase-like_dom"/>
</dbReference>
<dbReference type="GO" id="GO:0004497">
    <property type="term" value="F:monooxygenase activity"/>
    <property type="evidence" value="ECO:0007669"/>
    <property type="project" value="UniProtKB-KW"/>
</dbReference>
<organism evidence="6 7">
    <name type="scientific">Amycolatopsis pithecellobii</name>
    <dbReference type="NCBI Taxonomy" id="664692"/>
    <lineage>
        <taxon>Bacteria</taxon>
        <taxon>Bacillati</taxon>
        <taxon>Actinomycetota</taxon>
        <taxon>Actinomycetes</taxon>
        <taxon>Pseudonocardiales</taxon>
        <taxon>Pseudonocardiaceae</taxon>
        <taxon>Amycolatopsis</taxon>
    </lineage>
</organism>
<dbReference type="AlphaFoldDB" id="A0A6N7Z638"/>
<keyword evidence="7" id="KW-1185">Reference proteome</keyword>
<dbReference type="PANTHER" id="PTHR42847:SF4">
    <property type="entry name" value="ALKANESULFONATE MONOOXYGENASE-RELATED"/>
    <property type="match status" value="1"/>
</dbReference>
<evidence type="ECO:0000259" key="5">
    <source>
        <dbReference type="Pfam" id="PF00296"/>
    </source>
</evidence>
<accession>A0A6N7Z638</accession>
<dbReference type="SUPFAM" id="SSF51679">
    <property type="entry name" value="Bacterial luciferase-like"/>
    <property type="match status" value="1"/>
</dbReference>
<evidence type="ECO:0000256" key="1">
    <source>
        <dbReference type="ARBA" id="ARBA00022630"/>
    </source>
</evidence>
<keyword evidence="2" id="KW-0288">FMN</keyword>
<dbReference type="InterPro" id="IPR036661">
    <property type="entry name" value="Luciferase-like_sf"/>
</dbReference>
<evidence type="ECO:0000313" key="7">
    <source>
        <dbReference type="Proteomes" id="UP000440096"/>
    </source>
</evidence>
<reference evidence="6 7" key="1">
    <citation type="submission" date="2019-11" db="EMBL/GenBank/DDBJ databases">
        <title>Draft genome of Amycolatopsis RM579.</title>
        <authorList>
            <person name="Duangmal K."/>
            <person name="Mingma R."/>
        </authorList>
    </citation>
    <scope>NUCLEOTIDE SEQUENCE [LARGE SCALE GENOMIC DNA]</scope>
    <source>
        <strain evidence="6 7">RM579</strain>
    </source>
</reference>
<dbReference type="RefSeq" id="WP_154757156.1">
    <property type="nucleotide sequence ID" value="NZ_WMBA01000016.1"/>
</dbReference>
<dbReference type="Pfam" id="PF00296">
    <property type="entry name" value="Bac_luciferase"/>
    <property type="match status" value="1"/>
</dbReference>
<sequence>MKMRRENPDELSFGYFFPTGQTDHIWSAEAARTTPPLSRRVFCDMAQAAEATGFDSLFIADTWSGHQRAAERGGHQSPKYHAPMLAMGLFAVTEHIGVITTFHTTHHKPAHIARMGATLDAFSEGRWGWNVVTGFGDPEARLFGEEVLIEHDERYAMAGEFVEIVKRLWTEDEPIEVDGKYYRLRGRIKAPRPVQKPYPLLVSAGASPAGMTFAAQHCDMLVVAGNSVEKVHETEQRVEPITKAVGRAEALGVSPFAIAIVREHEGEAEEEYERLCQTLDYDATVELTADILGDIKSIEALFEGMTKEQAARAWGSGRGILKFLGTADQVAEQLIAMKRHTATTNILINFPLWNPREVLDFRPVLDRLRDAGVWSPPEDRNYSW</sequence>
<evidence type="ECO:0000256" key="4">
    <source>
        <dbReference type="ARBA" id="ARBA00023033"/>
    </source>
</evidence>
<feature type="domain" description="Luciferase-like" evidence="5">
    <location>
        <begin position="13"/>
        <end position="341"/>
    </location>
</feature>
<dbReference type="Gene3D" id="3.20.20.30">
    <property type="entry name" value="Luciferase-like domain"/>
    <property type="match status" value="1"/>
</dbReference>
<keyword evidence="4" id="KW-0503">Monooxygenase</keyword>
<keyword evidence="3" id="KW-0560">Oxidoreductase</keyword>
<evidence type="ECO:0000256" key="2">
    <source>
        <dbReference type="ARBA" id="ARBA00022643"/>
    </source>
</evidence>
<dbReference type="GO" id="GO:0016705">
    <property type="term" value="F:oxidoreductase activity, acting on paired donors, with incorporation or reduction of molecular oxygen"/>
    <property type="evidence" value="ECO:0007669"/>
    <property type="project" value="InterPro"/>
</dbReference>
<protein>
    <submittedName>
        <fullName evidence="6">LLM class flavin-dependent oxidoreductase</fullName>
    </submittedName>
</protein>
<dbReference type="InterPro" id="IPR050172">
    <property type="entry name" value="SsuD_RutA_monooxygenase"/>
</dbReference>
<gene>
    <name evidence="6" type="ORF">GKO32_13345</name>
</gene>
<dbReference type="PANTHER" id="PTHR42847">
    <property type="entry name" value="ALKANESULFONATE MONOOXYGENASE"/>
    <property type="match status" value="1"/>
</dbReference>
<name>A0A6N7Z638_9PSEU</name>
<comment type="caution">
    <text evidence="6">The sequence shown here is derived from an EMBL/GenBank/DDBJ whole genome shotgun (WGS) entry which is preliminary data.</text>
</comment>